<dbReference type="Proteomes" id="UP001596135">
    <property type="component" value="Unassembled WGS sequence"/>
</dbReference>
<feature type="compositionally biased region" description="Low complexity" evidence="1">
    <location>
        <begin position="217"/>
        <end position="245"/>
    </location>
</feature>
<feature type="domain" description="Peptidase C39-like" evidence="2">
    <location>
        <begin position="270"/>
        <end position="397"/>
    </location>
</feature>
<evidence type="ECO:0000313" key="4">
    <source>
        <dbReference type="Proteomes" id="UP001596135"/>
    </source>
</evidence>
<evidence type="ECO:0000256" key="1">
    <source>
        <dbReference type="SAM" id="MobiDB-lite"/>
    </source>
</evidence>
<dbReference type="Gene3D" id="3.90.70.10">
    <property type="entry name" value="Cysteine proteinases"/>
    <property type="match status" value="1"/>
</dbReference>
<dbReference type="EMBL" id="JBHSRJ010000003">
    <property type="protein sequence ID" value="MFC6042605.1"/>
    <property type="molecule type" value="Genomic_DNA"/>
</dbReference>
<sequence>MSRPRALVVAIGVLAVLLALTPFIPRGGDEDGALRPSGDRPGKAAMLRSANAVGPSRISPAMQSEIDRVVAEGRSIGRTGSKAALARSDSHLVRCADLDGQRYCLGVGWTDDTEAEVRARVASAARAAERRTGQISTGDLDAPAVLARSARMTPKARAAADRAELESAATAVAKVWLLRHEIQGVPLPDDFLAEHPEARRAAPAATKKPTPTPTPTATPTASASPTTAAVPTANAAATASATATPTAAPTVVAKTGRDYPRRVEILKTNQTSEQTRTYYCGPTSMQMITWGWAGKARSQDYWAHRLGTTTSGTGMTDMVRVVNRATGWDRKSYAGKYVTLDIGGWSYKQWMLLMMRHVADYHAPVVLHPILLKRYYPYLDDDASGHYQVGRGFDKNGKKPAMLGYFEPWNQQRFDPSEPYIDRVQWRSAYKSYRANEDHFLHNVGV</sequence>
<evidence type="ECO:0000313" key="3">
    <source>
        <dbReference type="EMBL" id="MFC6042605.1"/>
    </source>
</evidence>
<proteinExistence type="predicted"/>
<gene>
    <name evidence="3" type="ORF">ACFPYL_05955</name>
</gene>
<reference evidence="4" key="1">
    <citation type="journal article" date="2019" name="Int. J. Syst. Evol. Microbiol.">
        <title>The Global Catalogue of Microorganisms (GCM) 10K type strain sequencing project: providing services to taxonomists for standard genome sequencing and annotation.</title>
        <authorList>
            <consortium name="The Broad Institute Genomics Platform"/>
            <consortium name="The Broad Institute Genome Sequencing Center for Infectious Disease"/>
            <person name="Wu L."/>
            <person name="Ma J."/>
        </authorList>
    </citation>
    <scope>NUCLEOTIDE SEQUENCE [LARGE SCALE GENOMIC DNA]</scope>
    <source>
        <strain evidence="4">CCUG 54522</strain>
    </source>
</reference>
<dbReference type="InterPro" id="IPR039564">
    <property type="entry name" value="Peptidase_C39-like"/>
</dbReference>
<dbReference type="Pfam" id="PF13529">
    <property type="entry name" value="Peptidase_C39_2"/>
    <property type="match status" value="1"/>
</dbReference>
<comment type="caution">
    <text evidence="3">The sequence shown here is derived from an EMBL/GenBank/DDBJ whole genome shotgun (WGS) entry which is preliminary data.</text>
</comment>
<organism evidence="3 4">
    <name type="scientific">Nocardioides hankookensis</name>
    <dbReference type="NCBI Taxonomy" id="443157"/>
    <lineage>
        <taxon>Bacteria</taxon>
        <taxon>Bacillati</taxon>
        <taxon>Actinomycetota</taxon>
        <taxon>Actinomycetes</taxon>
        <taxon>Propionibacteriales</taxon>
        <taxon>Nocardioidaceae</taxon>
        <taxon>Nocardioides</taxon>
    </lineage>
</organism>
<dbReference type="RefSeq" id="WP_379151622.1">
    <property type="nucleotide sequence ID" value="NZ_JBHSRJ010000003.1"/>
</dbReference>
<keyword evidence="4" id="KW-1185">Reference proteome</keyword>
<name>A0ABW1LF35_9ACTN</name>
<feature type="region of interest" description="Disordered" evidence="1">
    <location>
        <begin position="199"/>
        <end position="245"/>
    </location>
</feature>
<accession>A0ABW1LF35</accession>
<protein>
    <submittedName>
        <fullName evidence="3">C39 family peptidase</fullName>
    </submittedName>
</protein>
<evidence type="ECO:0000259" key="2">
    <source>
        <dbReference type="Pfam" id="PF13529"/>
    </source>
</evidence>